<keyword evidence="2" id="KW-1185">Reference proteome</keyword>
<evidence type="ECO:0000313" key="2">
    <source>
        <dbReference type="Proteomes" id="UP000503540"/>
    </source>
</evidence>
<protein>
    <recommendedName>
        <fullName evidence="3">NAD(P)H nitroreductase</fullName>
    </recommendedName>
</protein>
<dbReference type="GO" id="GO:0016491">
    <property type="term" value="F:oxidoreductase activity"/>
    <property type="evidence" value="ECO:0007669"/>
    <property type="project" value="InterPro"/>
</dbReference>
<name>A0A6G9YH58_9NOCA</name>
<dbReference type="RefSeq" id="WP_167475202.1">
    <property type="nucleotide sequence ID" value="NZ_CP046172.1"/>
</dbReference>
<organism evidence="1 2">
    <name type="scientific">Nocardia arthritidis</name>
    <dbReference type="NCBI Taxonomy" id="228602"/>
    <lineage>
        <taxon>Bacteria</taxon>
        <taxon>Bacillati</taxon>
        <taxon>Actinomycetota</taxon>
        <taxon>Actinomycetes</taxon>
        <taxon>Mycobacteriales</taxon>
        <taxon>Nocardiaceae</taxon>
        <taxon>Nocardia</taxon>
    </lineage>
</organism>
<dbReference type="NCBIfam" id="NF047509">
    <property type="entry name" value="Rv3131_FMN_oxido"/>
    <property type="match status" value="1"/>
</dbReference>
<reference evidence="1 2" key="1">
    <citation type="journal article" date="2019" name="ACS Chem. Biol.">
        <title>Identification and Mobilization of a Cryptic Antibiotic Biosynthesis Gene Locus from a Human-Pathogenic Nocardia Isolate.</title>
        <authorList>
            <person name="Herisse M."/>
            <person name="Ishida K."/>
            <person name="Porter J.L."/>
            <person name="Howden B."/>
            <person name="Hertweck C."/>
            <person name="Stinear T.P."/>
            <person name="Pidot S.J."/>
        </authorList>
    </citation>
    <scope>NUCLEOTIDE SEQUENCE [LARGE SCALE GENOMIC DNA]</scope>
    <source>
        <strain evidence="1 2">AUSMDU00012717</strain>
    </source>
</reference>
<dbReference type="SUPFAM" id="SSF55469">
    <property type="entry name" value="FMN-dependent nitroreductase-like"/>
    <property type="match status" value="2"/>
</dbReference>
<dbReference type="PANTHER" id="PTHR23026:SF123">
    <property type="entry name" value="NAD(P)H NITROREDUCTASE RV3131-RELATED"/>
    <property type="match status" value="1"/>
</dbReference>
<evidence type="ECO:0008006" key="3">
    <source>
        <dbReference type="Google" id="ProtNLM"/>
    </source>
</evidence>
<accession>A0A6G9YH58</accession>
<evidence type="ECO:0000313" key="1">
    <source>
        <dbReference type="EMBL" id="QIS12528.1"/>
    </source>
</evidence>
<dbReference type="EMBL" id="CP046172">
    <property type="protein sequence ID" value="QIS12528.1"/>
    <property type="molecule type" value="Genomic_DNA"/>
</dbReference>
<sequence length="334" mass="36957">MTDSTAFTEQFVPDRPTMLAATRLAGRAPSVHNTQPWRLVFDGTRLHLFRDNDRLLVSADPNGRQLVMSCGAMLHHLRTAFAAYGWHTDTLRLPDPGRLDYLAVVDFRRWPDPPAGVRARARAIEHRRTDRLPMLPPADFDELLHTTRMLVHPHNLELDALPEDARDRLTVASQHAAAVRRYDMEYQTELHWWTGHTSGPEGVPKSVLASDAEFARVGVGRTFPSAPHSARRGELAADQARLLVLSSTGDSVLEWLHTGEALSAVLLECTVAGAASCALTHITELPAERKTIAALLPNPNLPQVVIRVGAAPADEDQQLSPRRPVADILTFHQL</sequence>
<dbReference type="InterPro" id="IPR000415">
    <property type="entry name" value="Nitroreductase-like"/>
</dbReference>
<dbReference type="Proteomes" id="UP000503540">
    <property type="component" value="Chromosome"/>
</dbReference>
<dbReference type="PANTHER" id="PTHR23026">
    <property type="entry name" value="NADPH NITROREDUCTASE"/>
    <property type="match status" value="1"/>
</dbReference>
<proteinExistence type="predicted"/>
<dbReference type="Gene3D" id="3.40.109.10">
    <property type="entry name" value="NADH Oxidase"/>
    <property type="match status" value="1"/>
</dbReference>
<dbReference type="KEGG" id="nah:F5544_23345"/>
<dbReference type="InterPro" id="IPR050627">
    <property type="entry name" value="Nitroreductase/BluB"/>
</dbReference>
<dbReference type="AlphaFoldDB" id="A0A6G9YH58"/>
<gene>
    <name evidence="1" type="ORF">F5544_23345</name>
</gene>